<dbReference type="Proteomes" id="UP000199437">
    <property type="component" value="Unassembled WGS sequence"/>
</dbReference>
<keyword evidence="5" id="KW-0443">Lipid metabolism</keyword>
<dbReference type="GeneID" id="99985690"/>
<dbReference type="RefSeq" id="WP_090257341.1">
    <property type="nucleotide sequence ID" value="NZ_FOIR01000001.1"/>
</dbReference>
<gene>
    <name evidence="7" type="ORF">SAMN05216290_0952</name>
</gene>
<accession>A0A1I0N5S9</accession>
<keyword evidence="4" id="KW-0677">Repeat</keyword>
<dbReference type="GO" id="GO:0009245">
    <property type="term" value="P:lipid A biosynthetic process"/>
    <property type="evidence" value="ECO:0007669"/>
    <property type="project" value="UniProtKB-KW"/>
</dbReference>
<dbReference type="GO" id="GO:0016020">
    <property type="term" value="C:membrane"/>
    <property type="evidence" value="ECO:0007669"/>
    <property type="project" value="GOC"/>
</dbReference>
<evidence type="ECO:0000256" key="5">
    <source>
        <dbReference type="ARBA" id="ARBA00023098"/>
    </source>
</evidence>
<dbReference type="SUPFAM" id="SSF51161">
    <property type="entry name" value="Trimeric LpxA-like enzymes"/>
    <property type="match status" value="1"/>
</dbReference>
<keyword evidence="8" id="KW-1185">Reference proteome</keyword>
<evidence type="ECO:0000256" key="2">
    <source>
        <dbReference type="ARBA" id="ARBA00022556"/>
    </source>
</evidence>
<dbReference type="InterPro" id="IPR018357">
    <property type="entry name" value="Hexapep_transf_CS"/>
</dbReference>
<proteinExistence type="predicted"/>
<protein>
    <submittedName>
        <fullName evidence="7">UDP-3-O-[3-hydroxymyristoyl] glucosamine N-acyltransferase</fullName>
    </submittedName>
</protein>
<evidence type="ECO:0000256" key="4">
    <source>
        <dbReference type="ARBA" id="ARBA00022737"/>
    </source>
</evidence>
<evidence type="ECO:0000256" key="3">
    <source>
        <dbReference type="ARBA" id="ARBA00022679"/>
    </source>
</evidence>
<dbReference type="AlphaFoldDB" id="A0A1I0N5S9"/>
<evidence type="ECO:0000256" key="1">
    <source>
        <dbReference type="ARBA" id="ARBA00022516"/>
    </source>
</evidence>
<sequence length="321" mass="34463">MEKLSKKINLSDITAITNGDYLFLGTSEDVKIDNISIQGEENVGTLDWCSGETEEAILGYCTQASAGLILVKKVEQFEMLKSQEKLPNLLLVENPKLVYAKVYEQYKVSSVPSVSSSALINEKATLGANLSVGDHSVIGNVRLGNNVKIENNVVIYDGVSIGNNVKIGSNTVIGSEGFGYIEDGNNVLVKFPHIASVIIENDVEIGSNTSIDRGALKHTTIRTGVKIDNLVHIAHNVEIGKHSHIIANSMIAGSVKIGERVWVAPSSNILEHLHIGDDVKIGVGSVVTKNIPSGETWTGAPARELGSFLKTQRALKGLIDL</sequence>
<evidence type="ECO:0000313" key="8">
    <source>
        <dbReference type="Proteomes" id="UP000199437"/>
    </source>
</evidence>
<dbReference type="CDD" id="cd03352">
    <property type="entry name" value="LbH_LpxD"/>
    <property type="match status" value="1"/>
</dbReference>
<evidence type="ECO:0000313" key="7">
    <source>
        <dbReference type="EMBL" id="SEV96484.1"/>
    </source>
</evidence>
<keyword evidence="2" id="KW-0441">Lipid A biosynthesis</keyword>
<dbReference type="PANTHER" id="PTHR43378">
    <property type="entry name" value="UDP-3-O-ACYLGLUCOSAMINE N-ACYLTRANSFERASE"/>
    <property type="match status" value="1"/>
</dbReference>
<name>A0A1I0N5S9_9BACT</name>
<organism evidence="7 8">
    <name type="scientific">Roseivirga pacifica</name>
    <dbReference type="NCBI Taxonomy" id="1267423"/>
    <lineage>
        <taxon>Bacteria</taxon>
        <taxon>Pseudomonadati</taxon>
        <taxon>Bacteroidota</taxon>
        <taxon>Cytophagia</taxon>
        <taxon>Cytophagales</taxon>
        <taxon>Roseivirgaceae</taxon>
        <taxon>Roseivirga</taxon>
    </lineage>
</organism>
<dbReference type="OrthoDB" id="9784739at2"/>
<keyword evidence="6 7" id="KW-0012">Acyltransferase</keyword>
<dbReference type="InterPro" id="IPR007691">
    <property type="entry name" value="LpxD"/>
</dbReference>
<dbReference type="PANTHER" id="PTHR43378:SF2">
    <property type="entry name" value="UDP-3-O-ACYLGLUCOSAMINE N-ACYLTRANSFERASE 1, MITOCHONDRIAL-RELATED"/>
    <property type="match status" value="1"/>
</dbReference>
<dbReference type="NCBIfam" id="NF002060">
    <property type="entry name" value="PRK00892.1"/>
    <property type="match status" value="1"/>
</dbReference>
<dbReference type="STRING" id="1267423.SAMN05216290_0952"/>
<keyword evidence="1" id="KW-0444">Lipid biosynthesis</keyword>
<dbReference type="Pfam" id="PF00132">
    <property type="entry name" value="Hexapep"/>
    <property type="match status" value="2"/>
</dbReference>
<keyword evidence="3 7" id="KW-0808">Transferase</keyword>
<dbReference type="EMBL" id="FOIR01000001">
    <property type="protein sequence ID" value="SEV96484.1"/>
    <property type="molecule type" value="Genomic_DNA"/>
</dbReference>
<dbReference type="InterPro" id="IPR001451">
    <property type="entry name" value="Hexapep"/>
</dbReference>
<dbReference type="PROSITE" id="PS00101">
    <property type="entry name" value="HEXAPEP_TRANSFERASES"/>
    <property type="match status" value="1"/>
</dbReference>
<reference evidence="8" key="1">
    <citation type="submission" date="2016-10" db="EMBL/GenBank/DDBJ databases">
        <authorList>
            <person name="Varghese N."/>
            <person name="Submissions S."/>
        </authorList>
    </citation>
    <scope>NUCLEOTIDE SEQUENCE [LARGE SCALE GENOMIC DNA]</scope>
    <source>
        <strain evidence="8">CGMCC 1.12402</strain>
    </source>
</reference>
<dbReference type="InterPro" id="IPR011004">
    <property type="entry name" value="Trimer_LpxA-like_sf"/>
</dbReference>
<dbReference type="Gene3D" id="2.160.10.10">
    <property type="entry name" value="Hexapeptide repeat proteins"/>
    <property type="match status" value="1"/>
</dbReference>
<dbReference type="GO" id="GO:0016410">
    <property type="term" value="F:N-acyltransferase activity"/>
    <property type="evidence" value="ECO:0007669"/>
    <property type="project" value="InterPro"/>
</dbReference>
<evidence type="ECO:0000256" key="6">
    <source>
        <dbReference type="ARBA" id="ARBA00023315"/>
    </source>
</evidence>